<dbReference type="Gene3D" id="3.65.10.10">
    <property type="entry name" value="Enolpyruvate transferase domain"/>
    <property type="match status" value="2"/>
</dbReference>
<dbReference type="InterPro" id="IPR006264">
    <property type="entry name" value="EPSP_synthase"/>
</dbReference>
<dbReference type="InterPro" id="IPR013792">
    <property type="entry name" value="RNA3'P_cycl/enolpyr_Trfase_a/b"/>
</dbReference>
<feature type="binding site" evidence="8">
    <location>
        <position position="340"/>
    </location>
    <ligand>
        <name>3-phosphoshikimate</name>
        <dbReference type="ChEBI" id="CHEBI:145989"/>
    </ligand>
</feature>
<evidence type="ECO:0000256" key="6">
    <source>
        <dbReference type="ARBA" id="ARBA00023141"/>
    </source>
</evidence>
<feature type="binding site" evidence="8">
    <location>
        <position position="344"/>
    </location>
    <ligand>
        <name>phosphoenolpyruvate</name>
        <dbReference type="ChEBI" id="CHEBI:58702"/>
    </ligand>
</feature>
<dbReference type="PANTHER" id="PTHR21090">
    <property type="entry name" value="AROM/DEHYDROQUINATE SYNTHASE"/>
    <property type="match status" value="1"/>
</dbReference>
<feature type="binding site" evidence="8">
    <location>
        <position position="19"/>
    </location>
    <ligand>
        <name>3-phosphoshikimate</name>
        <dbReference type="ChEBI" id="CHEBI:145989"/>
    </ligand>
</feature>
<dbReference type="GO" id="GO:0009423">
    <property type="term" value="P:chorismate biosynthetic process"/>
    <property type="evidence" value="ECO:0007669"/>
    <property type="project" value="UniProtKB-UniRule"/>
</dbReference>
<protein>
    <recommendedName>
        <fullName evidence="8">3-phosphoshikimate 1-carboxyvinyltransferase</fullName>
        <ecNumber evidence="8">2.5.1.19</ecNumber>
    </recommendedName>
    <alternativeName>
        <fullName evidence="8">5-enolpyruvylshikimate-3-phosphate synthase</fullName>
        <shortName evidence="8">EPSP synthase</shortName>
        <shortName evidence="8">EPSPS</shortName>
    </alternativeName>
</protein>
<dbReference type="CDD" id="cd01556">
    <property type="entry name" value="EPSP_synthase"/>
    <property type="match status" value="1"/>
</dbReference>
<keyword evidence="11" id="KW-1185">Reference proteome</keyword>
<feature type="binding site" evidence="8">
    <location>
        <position position="92"/>
    </location>
    <ligand>
        <name>phosphoenolpyruvate</name>
        <dbReference type="ChEBI" id="CHEBI:58702"/>
    </ligand>
</feature>
<sequence>MLVEKRDSLKGEITVPGDKSISHRAILFASLAKGTTEIDGLLMNEDCLYTINAFRKMQVKIEILPDNKVRIHGNGLYSLKPPTTVLNSGTSGTALRLLLGVLAGQPFNSVLTRDDYALRKPVGKVVTHLRQMGANIDGRDSGNLCPLRITPAKLKGVTCNLSIFDTYIKSPMLIAGLYAEGETKVIEKIKSRDHSELMLNHLGADLKIDGLEVTSKRIENLYANDIKVPGDISTAAYFITAALLVPNSDVTIKNVGINPTRTGILDVYKSMGAKIEILNERTVNNEKVADIRATSSSLKATEIKGALIPRLLDEIPIIAVAATMAKGTTVFKDLNGFKIKESNRLKYIVQELSKLGASIRETEDGMIVEGGKELKGAIVEGYNDAAITMSLCVAGLIAENETMIRKTQILDIAYPEFITVLNKL</sequence>
<comment type="pathway">
    <text evidence="1 8">Metabolic intermediate biosynthesis; chorismate biosynthesis; chorismate from D-erythrose 4-phosphate and phosphoenolpyruvate: step 6/7.</text>
</comment>
<dbReference type="KEGG" id="hsc:HVS_12875"/>
<dbReference type="GO" id="GO:0008652">
    <property type="term" value="P:amino acid biosynthetic process"/>
    <property type="evidence" value="ECO:0007669"/>
    <property type="project" value="UniProtKB-KW"/>
</dbReference>
<evidence type="ECO:0000256" key="7">
    <source>
        <dbReference type="ARBA" id="ARBA00044633"/>
    </source>
</evidence>
<feature type="binding site" evidence="8">
    <location>
        <position position="19"/>
    </location>
    <ligand>
        <name>phosphoenolpyruvate</name>
        <dbReference type="ChEBI" id="CHEBI:58702"/>
    </ligand>
</feature>
<accession>A0A2K9E7K3</accession>
<keyword evidence="3 8" id="KW-0963">Cytoplasm</keyword>
<name>A0A2K9E7K3_9FIRM</name>
<dbReference type="Proteomes" id="UP000233534">
    <property type="component" value="Chromosome"/>
</dbReference>
<dbReference type="GO" id="GO:0005737">
    <property type="term" value="C:cytoplasm"/>
    <property type="evidence" value="ECO:0007669"/>
    <property type="project" value="UniProtKB-SubCell"/>
</dbReference>
<dbReference type="GO" id="GO:0009073">
    <property type="term" value="P:aromatic amino acid family biosynthetic process"/>
    <property type="evidence" value="ECO:0007669"/>
    <property type="project" value="UniProtKB-KW"/>
</dbReference>
<feature type="binding site" evidence="8">
    <location>
        <position position="313"/>
    </location>
    <ligand>
        <name>3-phosphoshikimate</name>
        <dbReference type="ChEBI" id="CHEBI:145989"/>
    </ligand>
</feature>
<comment type="function">
    <text evidence="8">Catalyzes the transfer of the enolpyruvyl moiety of phosphoenolpyruvate (PEP) to the 5-hydroxyl of shikimate-3-phosphate (S3P) to produce enolpyruvyl shikimate-3-phosphate and inorganic phosphate.</text>
</comment>
<dbReference type="UniPathway" id="UPA00053">
    <property type="reaction ID" value="UER00089"/>
</dbReference>
<dbReference type="EMBL" id="CP025197">
    <property type="protein sequence ID" value="AUG58448.1"/>
    <property type="molecule type" value="Genomic_DNA"/>
</dbReference>
<dbReference type="InterPro" id="IPR036968">
    <property type="entry name" value="Enolpyruvate_Tfrase_sf"/>
</dbReference>
<evidence type="ECO:0000256" key="1">
    <source>
        <dbReference type="ARBA" id="ARBA00004811"/>
    </source>
</evidence>
<proteinExistence type="inferred from homology"/>
<dbReference type="FunFam" id="3.65.10.10:FF:000005">
    <property type="entry name" value="3-phosphoshikimate 1-carboxyvinyltransferase"/>
    <property type="match status" value="1"/>
</dbReference>
<dbReference type="SUPFAM" id="SSF55205">
    <property type="entry name" value="EPT/RTPC-like"/>
    <property type="match status" value="1"/>
</dbReference>
<evidence type="ECO:0000256" key="5">
    <source>
        <dbReference type="ARBA" id="ARBA00022679"/>
    </source>
</evidence>
<feature type="binding site" evidence="8">
    <location>
        <position position="24"/>
    </location>
    <ligand>
        <name>3-phosphoshikimate</name>
        <dbReference type="ChEBI" id="CHEBI:145989"/>
    </ligand>
</feature>
<organism evidence="10 11">
    <name type="scientific">Acetivibrio saccincola</name>
    <dbReference type="NCBI Taxonomy" id="1677857"/>
    <lineage>
        <taxon>Bacteria</taxon>
        <taxon>Bacillati</taxon>
        <taxon>Bacillota</taxon>
        <taxon>Clostridia</taxon>
        <taxon>Eubacteriales</taxon>
        <taxon>Oscillospiraceae</taxon>
        <taxon>Acetivibrio</taxon>
    </lineage>
</organism>
<evidence type="ECO:0000256" key="8">
    <source>
        <dbReference type="HAMAP-Rule" id="MF_00210"/>
    </source>
</evidence>
<evidence type="ECO:0000313" key="11">
    <source>
        <dbReference type="Proteomes" id="UP000233534"/>
    </source>
</evidence>
<keyword evidence="4 8" id="KW-0028">Amino-acid biosynthesis</keyword>
<keyword evidence="5 8" id="KW-0808">Transferase</keyword>
<dbReference type="AlphaFoldDB" id="A0A2K9E7K3"/>
<evidence type="ECO:0000259" key="9">
    <source>
        <dbReference type="Pfam" id="PF00275"/>
    </source>
</evidence>
<dbReference type="NCBIfam" id="TIGR01356">
    <property type="entry name" value="aroA"/>
    <property type="match status" value="1"/>
</dbReference>
<feature type="domain" description="Enolpyruvate transferase" evidence="9">
    <location>
        <begin position="3"/>
        <end position="421"/>
    </location>
</feature>
<gene>
    <name evidence="10" type="primary">aroA2</name>
    <name evidence="8" type="synonym">aroA</name>
    <name evidence="10" type="ORF">HVS_12875</name>
</gene>
<comment type="subunit">
    <text evidence="8">Monomer.</text>
</comment>
<dbReference type="InterPro" id="IPR001986">
    <property type="entry name" value="Enolpyruvate_Tfrase_dom"/>
</dbReference>
<evidence type="ECO:0000256" key="4">
    <source>
        <dbReference type="ARBA" id="ARBA00022605"/>
    </source>
</evidence>
<dbReference type="Pfam" id="PF00275">
    <property type="entry name" value="EPSP_synthase"/>
    <property type="match status" value="1"/>
</dbReference>
<dbReference type="HAMAP" id="MF_00210">
    <property type="entry name" value="EPSP_synth"/>
    <property type="match status" value="1"/>
</dbReference>
<evidence type="ECO:0000256" key="3">
    <source>
        <dbReference type="ARBA" id="ARBA00022490"/>
    </source>
</evidence>
<feature type="binding site" evidence="8">
    <location>
        <position position="166"/>
    </location>
    <ligand>
        <name>3-phosphoshikimate</name>
        <dbReference type="ChEBI" id="CHEBI:145989"/>
    </ligand>
</feature>
<reference evidence="10 11" key="1">
    <citation type="submission" date="2017-12" db="EMBL/GenBank/DDBJ databases">
        <title>Complete genome sequence of Herbivorax saccincola GGR1, a novel Cellulosome-producing hydrolytic bacterium in a thermophilic biogas plant, established by Illumina and Nanopore MinION sequencing.</title>
        <authorList>
            <person name="Pechtl A."/>
            <person name="Ruckert C."/>
            <person name="Koeck D.E."/>
            <person name="Maus I."/>
            <person name="Winkler A."/>
            <person name="Kalinowski J."/>
            <person name="Puhler A."/>
            <person name="Schwarz W.W."/>
            <person name="Zverlov V.V."/>
            <person name="Schluter A."/>
            <person name="Liebl W."/>
        </authorList>
    </citation>
    <scope>NUCLEOTIDE SEQUENCE [LARGE SCALE GENOMIC DNA]</scope>
    <source>
        <strain evidence="11">SR1</strain>
    </source>
</reference>
<dbReference type="PANTHER" id="PTHR21090:SF5">
    <property type="entry name" value="PENTAFUNCTIONAL AROM POLYPEPTIDE"/>
    <property type="match status" value="1"/>
</dbReference>
<keyword evidence="6 8" id="KW-0057">Aromatic amino acid biosynthesis</keyword>
<feature type="active site" description="Proton acceptor" evidence="8">
    <location>
        <position position="313"/>
    </location>
</feature>
<comment type="catalytic activity">
    <reaction evidence="7">
        <text>3-phosphoshikimate + phosphoenolpyruvate = 5-O-(1-carboxyvinyl)-3-phosphoshikimate + phosphate</text>
        <dbReference type="Rhea" id="RHEA:21256"/>
        <dbReference type="ChEBI" id="CHEBI:43474"/>
        <dbReference type="ChEBI" id="CHEBI:57701"/>
        <dbReference type="ChEBI" id="CHEBI:58702"/>
        <dbReference type="ChEBI" id="CHEBI:145989"/>
        <dbReference type="EC" id="2.5.1.19"/>
    </reaction>
    <physiologicalReaction direction="left-to-right" evidence="7">
        <dbReference type="Rhea" id="RHEA:21257"/>
    </physiologicalReaction>
</comment>
<dbReference type="RefSeq" id="WP_101302938.1">
    <property type="nucleotide sequence ID" value="NZ_CP025197.1"/>
</dbReference>
<dbReference type="GO" id="GO:0003866">
    <property type="term" value="F:3-phosphoshikimate 1-carboxyvinyltransferase activity"/>
    <property type="evidence" value="ECO:0007669"/>
    <property type="project" value="UniProtKB-UniRule"/>
</dbReference>
<feature type="binding site" evidence="8">
    <location>
        <position position="20"/>
    </location>
    <ligand>
        <name>3-phosphoshikimate</name>
        <dbReference type="ChEBI" id="CHEBI:145989"/>
    </ligand>
</feature>
<dbReference type="PIRSF" id="PIRSF000505">
    <property type="entry name" value="EPSPS"/>
    <property type="match status" value="1"/>
</dbReference>
<evidence type="ECO:0000313" key="10">
    <source>
        <dbReference type="EMBL" id="AUG58448.1"/>
    </source>
</evidence>
<comment type="caution">
    <text evidence="8">Lacks conserved residue(s) required for the propagation of feature annotation.</text>
</comment>
<evidence type="ECO:0000256" key="2">
    <source>
        <dbReference type="ARBA" id="ARBA00009948"/>
    </source>
</evidence>
<comment type="similarity">
    <text evidence="2 8">Belongs to the EPSP synthase family.</text>
</comment>
<dbReference type="EC" id="2.5.1.19" evidence="8"/>
<comment type="subcellular location">
    <subcellularLocation>
        <location evidence="8">Cytoplasm</location>
    </subcellularLocation>
</comment>